<dbReference type="OrthoDB" id="1524661at2"/>
<dbReference type="EMBL" id="MRCC01000006">
    <property type="protein sequence ID" value="OKH27350.1"/>
    <property type="molecule type" value="Genomic_DNA"/>
</dbReference>
<proteinExistence type="predicted"/>
<dbReference type="AlphaFoldDB" id="A0A1U7HUS7"/>
<evidence type="ECO:0000313" key="2">
    <source>
        <dbReference type="Proteomes" id="UP000185984"/>
    </source>
</evidence>
<dbReference type="InterPro" id="IPR050580">
    <property type="entry name" value="2H_phosphoesterase_YjcG-like"/>
</dbReference>
<dbReference type="Proteomes" id="UP000185984">
    <property type="component" value="Unassembled WGS sequence"/>
</dbReference>
<dbReference type="RefSeq" id="WP_073549026.1">
    <property type="nucleotide sequence ID" value="NZ_CAWMVK010000040.1"/>
</dbReference>
<keyword evidence="1" id="KW-0436">Ligase</keyword>
<dbReference type="GO" id="GO:0016874">
    <property type="term" value="F:ligase activity"/>
    <property type="evidence" value="ECO:0007669"/>
    <property type="project" value="UniProtKB-KW"/>
</dbReference>
<sequence length="185" mass="21364">MAQITNRYFIALLPPLEIQTRVREIQQHFAERYSSRGALRSPPHITLQPPFLWSVERVNQLEMLLGNFAQQRSPLPIVLDGFGAFSPRVIYVNVRKSSELLAIQADLMAQCESIGIVDPVSKTRPFAPHMTVAFRDLTRQSFKAAWIQFQHQKLYFEFTTTDLTLLLHNGKQWTIDANFPFTFNN</sequence>
<dbReference type="SUPFAM" id="SSF55144">
    <property type="entry name" value="LigT-like"/>
    <property type="match status" value="1"/>
</dbReference>
<organism evidence="1 2">
    <name type="scientific">Chroogloeocystis siderophila 5.2 s.c.1</name>
    <dbReference type="NCBI Taxonomy" id="247279"/>
    <lineage>
        <taxon>Bacteria</taxon>
        <taxon>Bacillati</taxon>
        <taxon>Cyanobacteriota</taxon>
        <taxon>Cyanophyceae</taxon>
        <taxon>Oscillatoriophycideae</taxon>
        <taxon>Chroococcales</taxon>
        <taxon>Chroococcaceae</taxon>
        <taxon>Chroogloeocystis</taxon>
    </lineage>
</organism>
<keyword evidence="2" id="KW-1185">Reference proteome</keyword>
<gene>
    <name evidence="1" type="ORF">NIES1031_08570</name>
</gene>
<reference evidence="1 2" key="1">
    <citation type="submission" date="2016-11" db="EMBL/GenBank/DDBJ databases">
        <title>Draft Genome Sequences of Nine Cyanobacterial Strains from Diverse Habitats.</title>
        <authorList>
            <person name="Zhu T."/>
            <person name="Hou S."/>
            <person name="Lu X."/>
            <person name="Hess W.R."/>
        </authorList>
    </citation>
    <scope>NUCLEOTIDE SEQUENCE [LARGE SCALE GENOMIC DNA]</scope>
    <source>
        <strain evidence="1 2">5.2 s.c.1</strain>
    </source>
</reference>
<dbReference type="PANTHER" id="PTHR40037:SF1">
    <property type="entry name" value="PHOSPHOESTERASE SAOUHSC_00951-RELATED"/>
    <property type="match status" value="1"/>
</dbReference>
<dbReference type="Pfam" id="PF13563">
    <property type="entry name" value="2_5_RNA_ligase2"/>
    <property type="match status" value="1"/>
</dbReference>
<comment type="caution">
    <text evidence="1">The sequence shown here is derived from an EMBL/GenBank/DDBJ whole genome shotgun (WGS) entry which is preliminary data.</text>
</comment>
<protein>
    <submittedName>
        <fullName evidence="1">2'-5' RNA ligase</fullName>
    </submittedName>
</protein>
<dbReference type="STRING" id="247279.NIES1031_08570"/>
<name>A0A1U7HUS7_9CHRO</name>
<dbReference type="InterPro" id="IPR009097">
    <property type="entry name" value="Cyclic_Pdiesterase"/>
</dbReference>
<dbReference type="PANTHER" id="PTHR40037">
    <property type="entry name" value="PHOSPHOESTERASE YJCG-RELATED"/>
    <property type="match status" value="1"/>
</dbReference>
<accession>A0A1U7HUS7</accession>
<evidence type="ECO:0000313" key="1">
    <source>
        <dbReference type="EMBL" id="OKH27350.1"/>
    </source>
</evidence>
<dbReference type="Gene3D" id="3.90.1140.10">
    <property type="entry name" value="Cyclic phosphodiesterase"/>
    <property type="match status" value="1"/>
</dbReference>